<keyword evidence="2" id="KW-0472">Membrane</keyword>
<dbReference type="Proteomes" id="UP000464186">
    <property type="component" value="Chromosome"/>
</dbReference>
<feature type="region of interest" description="Disordered" evidence="1">
    <location>
        <begin position="65"/>
        <end position="96"/>
    </location>
</feature>
<evidence type="ECO:0000256" key="2">
    <source>
        <dbReference type="SAM" id="Phobius"/>
    </source>
</evidence>
<dbReference type="Gene3D" id="3.30.1390.10">
    <property type="match status" value="1"/>
</dbReference>
<evidence type="ECO:0000313" key="3">
    <source>
        <dbReference type="EMBL" id="QHK22376.1"/>
    </source>
</evidence>
<dbReference type="KEGG" id="psey:GU243_16175"/>
<keyword evidence="2" id="KW-1133">Transmembrane helix</keyword>
<dbReference type="EMBL" id="CP047898">
    <property type="protein sequence ID" value="QHK22376.1"/>
    <property type="molecule type" value="Genomic_DNA"/>
</dbReference>
<protein>
    <recommendedName>
        <fullName evidence="5">Ribosomal protein L7/L12 C-terminal domain-containing protein</fullName>
    </recommendedName>
</protein>
<feature type="transmembrane region" description="Helical" evidence="2">
    <location>
        <begin position="6"/>
        <end position="27"/>
    </location>
</feature>
<proteinExistence type="predicted"/>
<keyword evidence="4" id="KW-1185">Reference proteome</keyword>
<evidence type="ECO:0008006" key="5">
    <source>
        <dbReference type="Google" id="ProtNLM"/>
    </source>
</evidence>
<sequence>MTMGDVLMVFLPAGVLAAIIWSFTTALRPRDSGTSDAEKYQQDLARRSAEHYAEQVRVATAVRARLEANTRPSQNEQQQSQQEDHARAAQRGQSGAGAGQFGYAALPGGHLDPQLALQLQTMAHDGHKIQAIKLLRQATRTDLATAKKYVDRL</sequence>
<evidence type="ECO:0000313" key="4">
    <source>
        <dbReference type="Proteomes" id="UP000464186"/>
    </source>
</evidence>
<gene>
    <name evidence="3" type="ORF">GU243_16175</name>
</gene>
<reference evidence="3 4" key="1">
    <citation type="submission" date="2020-01" db="EMBL/GenBank/DDBJ databases">
        <title>Pseudarthrobacter psychrotolerans sp. nov., isolated from antarctic soil.</title>
        <authorList>
            <person name="Shin Y."/>
            <person name="Park W."/>
        </authorList>
    </citation>
    <scope>NUCLEOTIDE SEQUENCE [LARGE SCALE GENOMIC DNA]</scope>
    <source>
        <strain evidence="3 4">YJ56</strain>
    </source>
</reference>
<dbReference type="AlphaFoldDB" id="A0A6P1NPQ5"/>
<evidence type="ECO:0000256" key="1">
    <source>
        <dbReference type="SAM" id="MobiDB-lite"/>
    </source>
</evidence>
<keyword evidence="2" id="KW-0812">Transmembrane</keyword>
<name>A0A6P1NPQ5_9MICC</name>
<organism evidence="3 4">
    <name type="scientific">Pseudarthrobacter psychrotolerans</name>
    <dbReference type="NCBI Taxonomy" id="2697569"/>
    <lineage>
        <taxon>Bacteria</taxon>
        <taxon>Bacillati</taxon>
        <taxon>Actinomycetota</taxon>
        <taxon>Actinomycetes</taxon>
        <taxon>Micrococcales</taxon>
        <taxon>Micrococcaceae</taxon>
        <taxon>Pseudarthrobacter</taxon>
    </lineage>
</organism>
<accession>A0A6P1NPQ5</accession>
<dbReference type="InterPro" id="IPR014719">
    <property type="entry name" value="Ribosomal_bL12_C/ClpS-like"/>
</dbReference>